<proteinExistence type="predicted"/>
<reference evidence="1 2" key="1">
    <citation type="submission" date="2019-10" db="EMBL/GenBank/DDBJ databases">
        <authorList>
            <person name="Palmer J.M."/>
        </authorList>
    </citation>
    <scope>NUCLEOTIDE SEQUENCE [LARGE SCALE GENOMIC DNA]</scope>
    <source>
        <strain evidence="1 2">TWF730</strain>
    </source>
</reference>
<accession>A0AAV9U0F8</accession>
<evidence type="ECO:0000313" key="1">
    <source>
        <dbReference type="EMBL" id="KAK6332641.1"/>
    </source>
</evidence>
<keyword evidence="2" id="KW-1185">Reference proteome</keyword>
<protein>
    <submittedName>
        <fullName evidence="1">Uncharacterized protein</fullName>
    </submittedName>
</protein>
<sequence length="290" mass="32547">MCFFNRLRFKCGHTQTCIFQACPTARHTRGRTYHTTCRPSKRTHHNVRTWELLGSCENCLQIRHGSSSGRHGYVSGMYGNGIGIPRDRLYGHDGIGAGEGYYPYYPPGDRYYNTLDRFGGLSTSGYNPRYWDRGHGYSHRDSLLGNYGFSRRGSLIGGDQITAGAAGIHPDECEEAGCMNINTPKDIQRNFQRSGWGLPYMRGARGLGMNNSDRFLDMGYGLDDGRYLYQGDIDGMGMRGMNMSPELETAPLRMIEGVDSHGFADGYDGIGRRNPFMGRRTRVGETHLMD</sequence>
<organism evidence="1 2">
    <name type="scientific">Orbilia blumenaviensis</name>
    <dbReference type="NCBI Taxonomy" id="1796055"/>
    <lineage>
        <taxon>Eukaryota</taxon>
        <taxon>Fungi</taxon>
        <taxon>Dikarya</taxon>
        <taxon>Ascomycota</taxon>
        <taxon>Pezizomycotina</taxon>
        <taxon>Orbiliomycetes</taxon>
        <taxon>Orbiliales</taxon>
        <taxon>Orbiliaceae</taxon>
        <taxon>Orbilia</taxon>
    </lineage>
</organism>
<evidence type="ECO:0000313" key="2">
    <source>
        <dbReference type="Proteomes" id="UP001373714"/>
    </source>
</evidence>
<dbReference type="AlphaFoldDB" id="A0AAV9U0F8"/>
<gene>
    <name evidence="1" type="ORF">TWF730_004301</name>
</gene>
<dbReference type="PROSITE" id="PS51257">
    <property type="entry name" value="PROKAR_LIPOPROTEIN"/>
    <property type="match status" value="1"/>
</dbReference>
<dbReference type="Proteomes" id="UP001373714">
    <property type="component" value="Unassembled WGS sequence"/>
</dbReference>
<name>A0AAV9U0F8_9PEZI</name>
<dbReference type="EMBL" id="JAVHNS010000017">
    <property type="protein sequence ID" value="KAK6332641.1"/>
    <property type="molecule type" value="Genomic_DNA"/>
</dbReference>
<comment type="caution">
    <text evidence="1">The sequence shown here is derived from an EMBL/GenBank/DDBJ whole genome shotgun (WGS) entry which is preliminary data.</text>
</comment>